<evidence type="ECO:0000256" key="1">
    <source>
        <dbReference type="ARBA" id="ARBA00004123"/>
    </source>
</evidence>
<keyword evidence="6" id="KW-0963">Cytoplasm</keyword>
<feature type="coiled-coil region" evidence="19">
    <location>
        <begin position="119"/>
        <end position="146"/>
    </location>
</feature>
<evidence type="ECO:0000256" key="15">
    <source>
        <dbReference type="ARBA" id="ARBA00023306"/>
    </source>
</evidence>
<reference evidence="21 22" key="1">
    <citation type="submission" date="2017-04" db="EMBL/GenBank/DDBJ databases">
        <authorList>
            <person name="Afonso C.L."/>
            <person name="Miller P.J."/>
            <person name="Scott M.A."/>
            <person name="Spackman E."/>
            <person name="Goraichik I."/>
            <person name="Dimitrov K.M."/>
            <person name="Suarez D.L."/>
            <person name="Swayne D.E."/>
        </authorList>
    </citation>
    <scope>NUCLEOTIDE SEQUENCE [LARGE SCALE GENOMIC DNA]</scope>
</reference>
<dbReference type="Pfam" id="PF08651">
    <property type="entry name" value="DASH_Duo1"/>
    <property type="match status" value="1"/>
</dbReference>
<dbReference type="PANTHER" id="PTHR28216:SF1">
    <property type="entry name" value="DASH COMPLEX SUBUNIT DUO1"/>
    <property type="match status" value="1"/>
</dbReference>
<keyword evidence="7" id="KW-0132">Cell division</keyword>
<evidence type="ECO:0000256" key="4">
    <source>
        <dbReference type="ARBA" id="ARBA00005366"/>
    </source>
</evidence>
<keyword evidence="10" id="KW-0159">Chromosome partition</keyword>
<evidence type="ECO:0000256" key="14">
    <source>
        <dbReference type="ARBA" id="ARBA00023242"/>
    </source>
</evidence>
<evidence type="ECO:0000256" key="10">
    <source>
        <dbReference type="ARBA" id="ARBA00022829"/>
    </source>
</evidence>
<feature type="compositionally biased region" description="Basic and acidic residues" evidence="20">
    <location>
        <begin position="177"/>
        <end position="186"/>
    </location>
</feature>
<dbReference type="OrthoDB" id="4067138at2759"/>
<evidence type="ECO:0000313" key="22">
    <source>
        <dbReference type="Proteomes" id="UP000196158"/>
    </source>
</evidence>
<dbReference type="GO" id="GO:0007059">
    <property type="term" value="P:chromosome segregation"/>
    <property type="evidence" value="ECO:0007669"/>
    <property type="project" value="UniProtKB-KW"/>
</dbReference>
<name>A0A1X7R719_9SACH</name>
<evidence type="ECO:0000256" key="17">
    <source>
        <dbReference type="ARBA" id="ARBA00044152"/>
    </source>
</evidence>
<keyword evidence="14" id="KW-0539">Nucleus</keyword>
<evidence type="ECO:0000256" key="5">
    <source>
        <dbReference type="ARBA" id="ARBA00022454"/>
    </source>
</evidence>
<evidence type="ECO:0000256" key="8">
    <source>
        <dbReference type="ARBA" id="ARBA00022701"/>
    </source>
</evidence>
<dbReference type="EMBL" id="FXLY01000007">
    <property type="protein sequence ID" value="SMN21240.1"/>
    <property type="molecule type" value="Genomic_DNA"/>
</dbReference>
<evidence type="ECO:0000256" key="16">
    <source>
        <dbReference type="ARBA" id="ARBA00023328"/>
    </source>
</evidence>
<evidence type="ECO:0000256" key="3">
    <source>
        <dbReference type="ARBA" id="ARBA00004629"/>
    </source>
</evidence>
<feature type="region of interest" description="Disordered" evidence="20">
    <location>
        <begin position="167"/>
        <end position="186"/>
    </location>
</feature>
<keyword evidence="13" id="KW-0206">Cytoskeleton</keyword>
<dbReference type="Proteomes" id="UP000196158">
    <property type="component" value="Unassembled WGS sequence"/>
</dbReference>
<sequence>MSREQSVDKLIPQVFDELRSNLDSLQYNRHQTKISPSPITTQSLINELENLEKITKIIEEITSSVKDNIPKDINKIYKVCQSSNKLLDSWIGIQSQAGYIYRLMGEPTYLRHLREDGIEHSFEEEVKLETENIEQLKKEILKLNTIQSTESKSPTKSNNVRKTLYNKKPTGIRRPTVTKERKLFRR</sequence>
<dbReference type="GO" id="GO:0000278">
    <property type="term" value="P:mitotic cell cycle"/>
    <property type="evidence" value="ECO:0007669"/>
    <property type="project" value="InterPro"/>
</dbReference>
<evidence type="ECO:0000256" key="11">
    <source>
        <dbReference type="ARBA" id="ARBA00022838"/>
    </source>
</evidence>
<evidence type="ECO:0000256" key="12">
    <source>
        <dbReference type="ARBA" id="ARBA00023054"/>
    </source>
</evidence>
<proteinExistence type="inferred from homology"/>
<keyword evidence="9" id="KW-0498">Mitosis</keyword>
<keyword evidence="11" id="KW-0995">Kinetochore</keyword>
<keyword evidence="8" id="KW-0493">Microtubule</keyword>
<evidence type="ECO:0000256" key="19">
    <source>
        <dbReference type="SAM" id="Coils"/>
    </source>
</evidence>
<keyword evidence="22" id="KW-1185">Reference proteome</keyword>
<dbReference type="GO" id="GO:0042729">
    <property type="term" value="C:DASH complex"/>
    <property type="evidence" value="ECO:0007669"/>
    <property type="project" value="InterPro"/>
</dbReference>
<evidence type="ECO:0000256" key="6">
    <source>
        <dbReference type="ARBA" id="ARBA00022490"/>
    </source>
</evidence>
<dbReference type="GO" id="GO:0051301">
    <property type="term" value="P:cell division"/>
    <property type="evidence" value="ECO:0007669"/>
    <property type="project" value="UniProtKB-KW"/>
</dbReference>
<keyword evidence="12 19" id="KW-0175">Coiled coil</keyword>
<evidence type="ECO:0000313" key="21">
    <source>
        <dbReference type="EMBL" id="SMN21240.1"/>
    </source>
</evidence>
<evidence type="ECO:0000256" key="20">
    <source>
        <dbReference type="SAM" id="MobiDB-lite"/>
    </source>
</evidence>
<dbReference type="InterPro" id="IPR013960">
    <property type="entry name" value="DASH_Duo1"/>
</dbReference>
<organism evidence="21 22">
    <name type="scientific">Maudiozyma saulgeensis</name>
    <dbReference type="NCBI Taxonomy" id="1789683"/>
    <lineage>
        <taxon>Eukaryota</taxon>
        <taxon>Fungi</taxon>
        <taxon>Dikarya</taxon>
        <taxon>Ascomycota</taxon>
        <taxon>Saccharomycotina</taxon>
        <taxon>Saccharomycetes</taxon>
        <taxon>Saccharomycetales</taxon>
        <taxon>Saccharomycetaceae</taxon>
        <taxon>Maudiozyma</taxon>
    </lineage>
</organism>
<comment type="similarity">
    <text evidence="4">Belongs to the DASH complex DUO1 family.</text>
</comment>
<keyword evidence="16" id="KW-0137">Centromere</keyword>
<keyword evidence="15" id="KW-0131">Cell cycle</keyword>
<dbReference type="PANTHER" id="PTHR28216">
    <property type="entry name" value="DASH COMPLEX SUBUNIT DUO1"/>
    <property type="match status" value="1"/>
</dbReference>
<evidence type="ECO:0000256" key="18">
    <source>
        <dbReference type="ARBA" id="ARBA00044358"/>
    </source>
</evidence>
<accession>A0A1X7R719</accession>
<dbReference type="GO" id="GO:0005874">
    <property type="term" value="C:microtubule"/>
    <property type="evidence" value="ECO:0007669"/>
    <property type="project" value="UniProtKB-KW"/>
</dbReference>
<dbReference type="GO" id="GO:0072686">
    <property type="term" value="C:mitotic spindle"/>
    <property type="evidence" value="ECO:0007669"/>
    <property type="project" value="InterPro"/>
</dbReference>
<protein>
    <recommendedName>
        <fullName evidence="17">DASH complex subunit DUO1</fullName>
    </recommendedName>
    <alternativeName>
        <fullName evidence="18">Outer kinetochore protein DUO1</fullName>
    </alternativeName>
</protein>
<evidence type="ECO:0000256" key="9">
    <source>
        <dbReference type="ARBA" id="ARBA00022776"/>
    </source>
</evidence>
<keyword evidence="5" id="KW-0158">Chromosome</keyword>
<gene>
    <name evidence="21" type="ORF">KASA_0L02893G</name>
</gene>
<dbReference type="AlphaFoldDB" id="A0A1X7R719"/>
<evidence type="ECO:0000256" key="7">
    <source>
        <dbReference type="ARBA" id="ARBA00022618"/>
    </source>
</evidence>
<comment type="subcellular location">
    <subcellularLocation>
        <location evidence="3">Chromosome</location>
        <location evidence="3">Centromere</location>
        <location evidence="3">Kinetochore</location>
    </subcellularLocation>
    <subcellularLocation>
        <location evidence="2">Cytoplasm</location>
        <location evidence="2">Cytoskeleton</location>
        <location evidence="2">Spindle</location>
    </subcellularLocation>
    <subcellularLocation>
        <location evidence="1">Nucleus</location>
    </subcellularLocation>
</comment>
<evidence type="ECO:0000256" key="13">
    <source>
        <dbReference type="ARBA" id="ARBA00023212"/>
    </source>
</evidence>
<evidence type="ECO:0000256" key="2">
    <source>
        <dbReference type="ARBA" id="ARBA00004186"/>
    </source>
</evidence>
<dbReference type="STRING" id="1789683.A0A1X7R719"/>